<dbReference type="InterPro" id="IPR009030">
    <property type="entry name" value="Growth_fac_rcpt_cys_sf"/>
</dbReference>
<dbReference type="CDD" id="cd00064">
    <property type="entry name" value="FU"/>
    <property type="match status" value="1"/>
</dbReference>
<dbReference type="Gene3D" id="2.10.220.10">
    <property type="entry name" value="Hormone Receptor, Insulin-like Growth Factor Receptor 1, Chain A, domain 2"/>
    <property type="match status" value="1"/>
</dbReference>
<accession>V9IL96</accession>
<feature type="transmembrane region" description="Helical" evidence="2">
    <location>
        <begin position="189"/>
        <end position="206"/>
    </location>
</feature>
<dbReference type="AlphaFoldDB" id="V9IL96"/>
<keyword evidence="2" id="KW-0812">Transmembrane</keyword>
<dbReference type="SUPFAM" id="SSF57184">
    <property type="entry name" value="Growth factor receptor domain"/>
    <property type="match status" value="1"/>
</dbReference>
<proteinExistence type="evidence at transcript level"/>
<dbReference type="CDD" id="cd00054">
    <property type="entry name" value="EGF_CA"/>
    <property type="match status" value="1"/>
</dbReference>
<gene>
    <name evidence="3" type="ORF">ACCB14203</name>
</gene>
<organism evidence="3">
    <name type="scientific">Apis cerana</name>
    <name type="common">Indian honeybee</name>
    <dbReference type="NCBI Taxonomy" id="7461"/>
    <lineage>
        <taxon>Eukaryota</taxon>
        <taxon>Metazoa</taxon>
        <taxon>Ecdysozoa</taxon>
        <taxon>Arthropoda</taxon>
        <taxon>Hexapoda</taxon>
        <taxon>Insecta</taxon>
        <taxon>Pterygota</taxon>
        <taxon>Neoptera</taxon>
        <taxon>Endopterygota</taxon>
        <taxon>Hymenoptera</taxon>
        <taxon>Apocrita</taxon>
        <taxon>Aculeata</taxon>
        <taxon>Apoidea</taxon>
        <taxon>Anthophila</taxon>
        <taxon>Apidae</taxon>
        <taxon>Apis</taxon>
    </lineage>
</organism>
<evidence type="ECO:0000313" key="3">
    <source>
        <dbReference type="EMBL" id="AEY61835.1"/>
    </source>
</evidence>
<reference evidence="3" key="1">
    <citation type="submission" date="2011-11" db="EMBL/GenBank/DDBJ databases">
        <title>Decoding the brain transcriptome of the Eastern honeybee (Apis cerana) based on pyrosequencing.</title>
        <authorList>
            <person name="Sun L."/>
            <person name="Zheng H."/>
            <person name="Wang Y."/>
            <person name="Xie X."/>
            <person name="Zhu Y."/>
            <person name="Gu W."/>
            <person name="Wang S."/>
        </authorList>
    </citation>
    <scope>NUCLEOTIDE SEQUENCE</scope>
    <source>
        <tissue evidence="3">Brain</tissue>
    </source>
</reference>
<keyword evidence="1" id="KW-1015">Disulfide bond</keyword>
<dbReference type="InterPro" id="IPR006212">
    <property type="entry name" value="Furin_repeat"/>
</dbReference>
<dbReference type="GO" id="GO:0005509">
    <property type="term" value="F:calcium ion binding"/>
    <property type="evidence" value="ECO:0007669"/>
    <property type="project" value="InterPro"/>
</dbReference>
<protein>
    <recommendedName>
        <fullName evidence="4">Cysteine-rich with EGF-like domain protein 2</fullName>
    </recommendedName>
</protein>
<name>V9IL96_APICE</name>
<dbReference type="PROSITE" id="PS01187">
    <property type="entry name" value="EGF_CA"/>
    <property type="match status" value="1"/>
</dbReference>
<evidence type="ECO:0000256" key="1">
    <source>
        <dbReference type="ARBA" id="ARBA00023157"/>
    </source>
</evidence>
<keyword evidence="2" id="KW-0472">Membrane</keyword>
<evidence type="ECO:0000256" key="2">
    <source>
        <dbReference type="SAM" id="Phobius"/>
    </source>
</evidence>
<dbReference type="EMBL" id="JR052982">
    <property type="protein sequence ID" value="AEY61835.1"/>
    <property type="molecule type" value="mRNA"/>
</dbReference>
<sequence length="249" mass="28381">MIIFVFNRQNVVVQKIILVRNVHRVQVFQIEFVTIMVNVKEQVLGKEMVDVSVIRVMKEIIVLNVQMDFMNLTKMKINYFVLIVMLLVMDLAKDQDQKNCEKCTKGWYILDGQGCFDIDECIKSNEYCSKNQFCINKEGGYTCLDCDKSCDGCTGDGPDMCIKCAEGYHKKDNLCINSDLLGRKQQENIARYATYFGLCIATYIIFQRNIYIASIIGLLVGIYISASEYIIAHSNIQDTTANMDILGAM</sequence>
<dbReference type="SMART" id="SM00261">
    <property type="entry name" value="FU"/>
    <property type="match status" value="1"/>
</dbReference>
<keyword evidence="2" id="KW-1133">Transmembrane helix</keyword>
<dbReference type="InterPro" id="IPR018097">
    <property type="entry name" value="EGF_Ca-bd_CS"/>
</dbReference>
<evidence type="ECO:0008006" key="4">
    <source>
        <dbReference type="Google" id="ProtNLM"/>
    </source>
</evidence>
<feature type="transmembrane region" description="Helical" evidence="2">
    <location>
        <begin position="212"/>
        <end position="231"/>
    </location>
</feature>